<evidence type="ECO:0000313" key="2">
    <source>
        <dbReference type="Proteomes" id="UP000324222"/>
    </source>
</evidence>
<organism evidence="1 2">
    <name type="scientific">Portunus trituberculatus</name>
    <name type="common">Swimming crab</name>
    <name type="synonym">Neptunus trituberculatus</name>
    <dbReference type="NCBI Taxonomy" id="210409"/>
    <lineage>
        <taxon>Eukaryota</taxon>
        <taxon>Metazoa</taxon>
        <taxon>Ecdysozoa</taxon>
        <taxon>Arthropoda</taxon>
        <taxon>Crustacea</taxon>
        <taxon>Multicrustacea</taxon>
        <taxon>Malacostraca</taxon>
        <taxon>Eumalacostraca</taxon>
        <taxon>Eucarida</taxon>
        <taxon>Decapoda</taxon>
        <taxon>Pleocyemata</taxon>
        <taxon>Brachyura</taxon>
        <taxon>Eubrachyura</taxon>
        <taxon>Portunoidea</taxon>
        <taxon>Portunidae</taxon>
        <taxon>Portuninae</taxon>
        <taxon>Portunus</taxon>
    </lineage>
</organism>
<comment type="caution">
    <text evidence="1">The sequence shown here is derived from an EMBL/GenBank/DDBJ whole genome shotgun (WGS) entry which is preliminary data.</text>
</comment>
<sequence>MFLLLSSLLLPCSPPRLHRHLGACTFKQTLQQWRGQWRRIKGNGIRRIR</sequence>
<evidence type="ECO:0000313" key="1">
    <source>
        <dbReference type="EMBL" id="MPC96317.1"/>
    </source>
</evidence>
<accession>A0A5B7JT77</accession>
<reference evidence="1 2" key="1">
    <citation type="submission" date="2019-05" db="EMBL/GenBank/DDBJ databases">
        <title>Another draft genome of Portunus trituberculatus and its Hox gene families provides insights of decapod evolution.</title>
        <authorList>
            <person name="Jeong J.-H."/>
            <person name="Song I."/>
            <person name="Kim S."/>
            <person name="Choi T."/>
            <person name="Kim D."/>
            <person name="Ryu S."/>
            <person name="Kim W."/>
        </authorList>
    </citation>
    <scope>NUCLEOTIDE SEQUENCE [LARGE SCALE GENOMIC DNA]</scope>
    <source>
        <tissue evidence="1">Muscle</tissue>
    </source>
</reference>
<dbReference type="EMBL" id="VSRR010105497">
    <property type="protein sequence ID" value="MPC96317.1"/>
    <property type="molecule type" value="Genomic_DNA"/>
</dbReference>
<keyword evidence="2" id="KW-1185">Reference proteome</keyword>
<gene>
    <name evidence="1" type="ORF">E2C01_091569</name>
</gene>
<name>A0A5B7JT77_PORTR</name>
<dbReference type="Proteomes" id="UP000324222">
    <property type="component" value="Unassembled WGS sequence"/>
</dbReference>
<proteinExistence type="predicted"/>
<dbReference type="AlphaFoldDB" id="A0A5B7JT77"/>
<protein>
    <submittedName>
        <fullName evidence="1">Uncharacterized protein</fullName>
    </submittedName>
</protein>